<proteinExistence type="predicted"/>
<reference evidence="2" key="1">
    <citation type="journal article" date="2013" name="J. Gen. Virol.">
        <title>Ultrastructural and genomic characterization of a second banchine polydnavirus confirms the existence of shared features within this ichnovirus lineage.</title>
        <authorList>
            <person name="Djoumad A."/>
            <person name="Stoltz D."/>
            <person name="Beliveau C."/>
            <person name="Boyle B."/>
            <person name="Kuhn L."/>
            <person name="Cusson M."/>
        </authorList>
    </citation>
    <scope>NUCLEOTIDE SEQUENCE</scope>
</reference>
<evidence type="ECO:0000313" key="2">
    <source>
        <dbReference type="EMBL" id="AGQ20109.1"/>
    </source>
</evidence>
<dbReference type="EMBL" id="KC752209">
    <property type="protein sequence ID" value="AGQ20109.1"/>
    <property type="molecule type" value="Genomic_DNA"/>
</dbReference>
<name>S5DMF5_9VIRU</name>
<keyword evidence="1" id="KW-0812">Transmembrane</keyword>
<sequence length="100" mass="12178">MQSRKSTKMERDLYELISKKKDLENMINHAEFHCRVCINKFKYWLCSCQLKLKLLEAELRVCNSDIDKELELVCRYTILFYFLFYLIAFSCFYRQPVNVN</sequence>
<feature type="transmembrane region" description="Helical" evidence="1">
    <location>
        <begin position="78"/>
        <end position="95"/>
    </location>
</feature>
<keyword evidence="1" id="KW-1133">Transmembrane helix</keyword>
<keyword evidence="1" id="KW-0472">Membrane</keyword>
<organism evidence="2">
    <name type="scientific">Apophua simplicipes ichnovirus</name>
    <dbReference type="NCBI Taxonomy" id="1329648"/>
    <lineage>
        <taxon>Viruses</taxon>
        <taxon>Viruses incertae sedis</taxon>
        <taxon>Polydnaviriformidae</taxon>
        <taxon>Ichnoviriform</taxon>
    </lineage>
</organism>
<accession>S5DMF5</accession>
<evidence type="ECO:0000256" key="1">
    <source>
        <dbReference type="SAM" id="Phobius"/>
    </source>
</evidence>
<protein>
    <submittedName>
        <fullName evidence="2">AsIV-cont00003-ORF2</fullName>
    </submittedName>
</protein>